<organism evidence="1">
    <name type="scientific">mine drainage metagenome</name>
    <dbReference type="NCBI Taxonomy" id="410659"/>
    <lineage>
        <taxon>unclassified sequences</taxon>
        <taxon>metagenomes</taxon>
        <taxon>ecological metagenomes</taxon>
    </lineage>
</organism>
<dbReference type="AlphaFoldDB" id="E6PHI7"/>
<comment type="caution">
    <text evidence="1">The sequence shown here is derived from an EMBL/GenBank/DDBJ whole genome shotgun (WGS) entry which is preliminary data.</text>
</comment>
<evidence type="ECO:0000313" key="1">
    <source>
        <dbReference type="EMBL" id="CBH75925.1"/>
    </source>
</evidence>
<protein>
    <submittedName>
        <fullName evidence="1">Uncharacterized protein</fullName>
    </submittedName>
</protein>
<proteinExistence type="predicted"/>
<reference evidence="1" key="1">
    <citation type="submission" date="2009-10" db="EMBL/GenBank/DDBJ databases">
        <title>Diversity of trophic interactions inside an arsenic-rich microbial ecosystem.</title>
        <authorList>
            <person name="Bertin P.N."/>
            <person name="Heinrich-Salmeron A."/>
            <person name="Pelletier E."/>
            <person name="Goulhen-Chollet F."/>
            <person name="Arsene-Ploetze F."/>
            <person name="Gallien S."/>
            <person name="Calteau A."/>
            <person name="Vallenet D."/>
            <person name="Casiot C."/>
            <person name="Chane-Woon-Ming B."/>
            <person name="Giloteaux L."/>
            <person name="Barakat M."/>
            <person name="Bonnefoy V."/>
            <person name="Bruneel O."/>
            <person name="Chandler M."/>
            <person name="Cleiss J."/>
            <person name="Duran R."/>
            <person name="Elbaz-Poulichet F."/>
            <person name="Fonknechten N."/>
            <person name="Lauga B."/>
            <person name="Mornico D."/>
            <person name="Ortet P."/>
            <person name="Schaeffer C."/>
            <person name="Siguier P."/>
            <person name="Alexander Thil Smith A."/>
            <person name="Van Dorsselaer A."/>
            <person name="Weissenbach J."/>
            <person name="Medigue C."/>
            <person name="Le Paslier D."/>
        </authorList>
    </citation>
    <scope>NUCLEOTIDE SEQUENCE</scope>
</reference>
<dbReference type="EMBL" id="CABL01000017">
    <property type="protein sequence ID" value="CBH75925.1"/>
    <property type="molecule type" value="Genomic_DNA"/>
</dbReference>
<gene>
    <name evidence="1" type="ORF">CARN1_1092</name>
</gene>
<sequence length="69" mass="6928">MFDVAASLQPGFARADAGLEAGRSALARSQAAGGTGDRAMAALARNALFGDALLAAMHARLSEIAKAAR</sequence>
<accession>E6PHI7</accession>
<name>E6PHI7_9ZZZZ</name>